<keyword evidence="2" id="KW-0732">Signal</keyword>
<dbReference type="Proteomes" id="UP000274073">
    <property type="component" value="Chromosome"/>
</dbReference>
<dbReference type="InterPro" id="IPR032675">
    <property type="entry name" value="LRR_dom_sf"/>
</dbReference>
<dbReference type="InterPro" id="IPR025875">
    <property type="entry name" value="Leu-rich_rpt_4"/>
</dbReference>
<feature type="domain" description="Secretion system C-terminal sorting" evidence="4">
    <location>
        <begin position="691"/>
        <end position="757"/>
    </location>
</feature>
<dbReference type="NCBIfam" id="TIGR04183">
    <property type="entry name" value="Por_Secre_tail"/>
    <property type="match status" value="1"/>
</dbReference>
<feature type="domain" description="DUF7619" evidence="5">
    <location>
        <begin position="542"/>
        <end position="672"/>
    </location>
</feature>
<dbReference type="InterPro" id="IPR055353">
    <property type="entry name" value="DUF7619"/>
</dbReference>
<gene>
    <name evidence="6" type="ORF">EG349_17640</name>
    <name evidence="7" type="ORF">EG353_16340</name>
</gene>
<dbReference type="GO" id="GO:0035591">
    <property type="term" value="F:signaling adaptor activity"/>
    <property type="evidence" value="ECO:0007669"/>
    <property type="project" value="TreeGrafter"/>
</dbReference>
<dbReference type="SUPFAM" id="SSF52058">
    <property type="entry name" value="L domain-like"/>
    <property type="match status" value="1"/>
</dbReference>
<organism evidence="6 8">
    <name type="scientific">Chryseobacterium shandongense</name>
    <dbReference type="NCBI Taxonomy" id="1493872"/>
    <lineage>
        <taxon>Bacteria</taxon>
        <taxon>Pseudomonadati</taxon>
        <taxon>Bacteroidota</taxon>
        <taxon>Flavobacteriia</taxon>
        <taxon>Flavobacteriales</taxon>
        <taxon>Weeksellaceae</taxon>
        <taxon>Chryseobacterium group</taxon>
        <taxon>Chryseobacterium</taxon>
    </lineage>
</organism>
<sequence length="759" mass="83222">MTKIYLIISLIIFAKFQAQIITIPDTNFKTRLLSANASNGIAMNSSNQNIVIDTNGDNEIQVSEALNVYKLNISSQSGNMIADLTGINQFANLQILNAFYNALTDLQITGLSNLQAIHVGNNNLTSLSISNLNSLQALSVSNNQLANFSITNTPNLQSLSCSGNQLASLDISNLPSLITLECNNNLITTITLNNNNLLNISASNNKLTSINFPGAPNLTNLYIDHNLFTTIDVGQLPQLGNFNFSYNPNLVSFNIKNGKNNYAQGATPYFSNTPNLSYICVDDFELGMINALLNYYNQPNVVLNSYCNFTPAGNFYMIQGSTTYDFNNNGCDVSDPKKSFQKFLITNGFNSGNMIANASGNYSIPVQSGSHTITPVLENPTYFTVSPTNIIVSFPAQTSPVTQNFCMSANGIHNDLEVLLLPLTAASPGFTAKYKIVYKNKGTSVQSGTLSFNYNDDLMNYQNSTVVPNSQSTGLLNWNFTNLPPFEVRETTVSFTLNTPIQNPALNSGDVLHYTAQINAATDETPLDNLFTLNQTVVNSFDPNDKTCLEGTAINQGKVGDYIHYLIRFENTGTANAQNIVVKDNIDISKYDLSSLVAISGSHSFTTRITGNTVEFIFENIQLPFDNANNDGYVSFKIKTKSTLNIGDSFSNKAEIYFDYNAPIITNNFTTTVQNILATAEINKENNNISIYPNPVKNVLNIHSKNEILKAEIYDATGRILISASVKGNAINVSELSKGSYFIKVFTKDKIFTQKFIKN</sequence>
<evidence type="ECO:0000259" key="5">
    <source>
        <dbReference type="Pfam" id="PF24595"/>
    </source>
</evidence>
<evidence type="ECO:0000313" key="6">
    <source>
        <dbReference type="EMBL" id="AZA88463.1"/>
    </source>
</evidence>
<evidence type="ECO:0000256" key="1">
    <source>
        <dbReference type="ARBA" id="ARBA00022614"/>
    </source>
</evidence>
<dbReference type="Pfam" id="PF24595">
    <property type="entry name" value="DUF7619"/>
    <property type="match status" value="1"/>
</dbReference>
<evidence type="ECO:0000256" key="2">
    <source>
        <dbReference type="ARBA" id="ARBA00022729"/>
    </source>
</evidence>
<evidence type="ECO:0000259" key="4">
    <source>
        <dbReference type="Pfam" id="PF18962"/>
    </source>
</evidence>
<protein>
    <submittedName>
        <fullName evidence="6">T9SS C-terminal target domain-containing protein</fullName>
    </submittedName>
</protein>
<dbReference type="EMBL" id="CP033912">
    <property type="protein sequence ID" value="AZA97007.1"/>
    <property type="molecule type" value="Genomic_DNA"/>
</dbReference>
<dbReference type="InterPro" id="IPR047589">
    <property type="entry name" value="DUF11_rpt"/>
</dbReference>
<keyword evidence="1" id="KW-0433">Leucine-rich repeat</keyword>
<evidence type="ECO:0000313" key="9">
    <source>
        <dbReference type="Proteomes" id="UP000281741"/>
    </source>
</evidence>
<dbReference type="InterPro" id="IPR052574">
    <property type="entry name" value="CDIRP"/>
</dbReference>
<keyword evidence="3" id="KW-0677">Repeat</keyword>
<reference evidence="8 9" key="1">
    <citation type="submission" date="2018-11" db="EMBL/GenBank/DDBJ databases">
        <title>Proposal to divide the Flavobacteriaceae and reorganize its genera based on Amino Acid Identity values calculated from whole genome sequences.</title>
        <authorList>
            <person name="Nicholson A.C."/>
            <person name="Gulvik C.A."/>
            <person name="Whitney A.M."/>
            <person name="Humrighouse B.W."/>
            <person name="Bell M."/>
            <person name="Holmes B."/>
            <person name="Steigerwalt A.G."/>
            <person name="Villarma A."/>
            <person name="Sheth M."/>
            <person name="Batra D."/>
            <person name="Pryor J."/>
            <person name="Bernardet J.-F."/>
            <person name="Hugo C."/>
            <person name="Kampfer P."/>
            <person name="Newman J."/>
            <person name="McQuiston J.R."/>
        </authorList>
    </citation>
    <scope>NUCLEOTIDE SEQUENCE [LARGE SCALE GENOMIC DNA]</scope>
    <source>
        <strain evidence="6 8">G0207</strain>
        <strain evidence="7 9">H5143</strain>
    </source>
</reference>
<dbReference type="InterPro" id="IPR026444">
    <property type="entry name" value="Secre_tail"/>
</dbReference>
<accession>A0AAD0YIP8</accession>
<dbReference type="Pfam" id="PF12799">
    <property type="entry name" value="LRR_4"/>
    <property type="match status" value="1"/>
</dbReference>
<dbReference type="EMBL" id="CP033915">
    <property type="protein sequence ID" value="AZA88463.1"/>
    <property type="molecule type" value="Genomic_DNA"/>
</dbReference>
<dbReference type="PANTHER" id="PTHR47566:SF1">
    <property type="entry name" value="PROTEIN NUD1"/>
    <property type="match status" value="1"/>
</dbReference>
<dbReference type="PANTHER" id="PTHR47566">
    <property type="match status" value="1"/>
</dbReference>
<dbReference type="Proteomes" id="UP000281741">
    <property type="component" value="Chromosome"/>
</dbReference>
<dbReference type="SMART" id="SM00364">
    <property type="entry name" value="LRR_BAC"/>
    <property type="match status" value="4"/>
</dbReference>
<dbReference type="AlphaFoldDB" id="A0AAD0YIP8"/>
<dbReference type="Gene3D" id="3.80.10.10">
    <property type="entry name" value="Ribonuclease Inhibitor"/>
    <property type="match status" value="1"/>
</dbReference>
<evidence type="ECO:0000256" key="3">
    <source>
        <dbReference type="ARBA" id="ARBA00022737"/>
    </source>
</evidence>
<proteinExistence type="predicted"/>
<evidence type="ECO:0000313" key="7">
    <source>
        <dbReference type="EMBL" id="AZA97007.1"/>
    </source>
</evidence>
<dbReference type="NCBIfam" id="TIGR01451">
    <property type="entry name" value="B_ant_repeat"/>
    <property type="match status" value="1"/>
</dbReference>
<evidence type="ECO:0000313" key="8">
    <source>
        <dbReference type="Proteomes" id="UP000274073"/>
    </source>
</evidence>
<keyword evidence="9" id="KW-1185">Reference proteome</keyword>
<dbReference type="Pfam" id="PF18962">
    <property type="entry name" value="Por_Secre_tail"/>
    <property type="match status" value="1"/>
</dbReference>
<name>A0AAD0YIP8_9FLAO</name>
<dbReference type="RefSeq" id="WP_123855268.1">
    <property type="nucleotide sequence ID" value="NZ_CP033912.1"/>
</dbReference>